<feature type="compositionally biased region" description="Basic and acidic residues" evidence="2">
    <location>
        <begin position="1"/>
        <end position="13"/>
    </location>
</feature>
<dbReference type="SMART" id="SM00612">
    <property type="entry name" value="Kelch"/>
    <property type="match status" value="3"/>
</dbReference>
<sequence length="501" mass="54397">MERQSEVREEKRSRTGKRRLSSSSSSSGTSSNANVDVEMATATLSVPKEPSRSYSRTPRRSNHKKKKGVKKDAAAAAAAQRSISGGEGAEPSAVEPSPSPEANRGVNPPVVDASESSTRADVPDGAIVPGNEGATVAGSPREADAPLIPGLSDTLALYILALVPLSYHQPLKGVCRKWRRFLSSSTGTGNEVLEMRKVLGVKETWVFLLASGGQQRHPQWRAFDPVFNRWRCLPQCPCDYTFDSCDKESAVAGTQLLVTGHSATGPTVWRYDLHTNEWGKAAKMIKNRCLFASASHGNYAYFAGGSADGAVLKSAERYNSHTEEWEPLPDLHVNRKWCSGCILDNKFFVIGGQGSERQSLTSGEYYDEAEKRWVTVENMWPAARTQSPGQTAPPLVAVVKDQLYAADASTMELNSYHKGTNTWRPLGPVPSRSVDSSGWGMGFKAVRNEIFVIGGSSDRGNGTFCDQIHAWPPSPNVGGWREVGQLPNTSGFIYNCAVMII</sequence>
<dbReference type="InterPro" id="IPR052439">
    <property type="entry name" value="F-box/Kelch-repeat"/>
</dbReference>
<keyword evidence="4" id="KW-1185">Reference proteome</keyword>
<dbReference type="Pfam" id="PF01344">
    <property type="entry name" value="Kelch_1"/>
    <property type="match status" value="2"/>
</dbReference>
<dbReference type="GO" id="GO:0005634">
    <property type="term" value="C:nucleus"/>
    <property type="evidence" value="ECO:0007669"/>
    <property type="project" value="UniProtKB-ARBA"/>
</dbReference>
<dbReference type="InterPro" id="IPR015915">
    <property type="entry name" value="Kelch-typ_b-propeller"/>
</dbReference>
<feature type="compositionally biased region" description="Basic residues" evidence="2">
    <location>
        <begin position="57"/>
        <end position="69"/>
    </location>
</feature>
<dbReference type="Proteomes" id="UP000822688">
    <property type="component" value="Chromosome 3"/>
</dbReference>
<evidence type="ECO:0008006" key="5">
    <source>
        <dbReference type="Google" id="ProtNLM"/>
    </source>
</evidence>
<evidence type="ECO:0000313" key="4">
    <source>
        <dbReference type="Proteomes" id="UP000822688"/>
    </source>
</evidence>
<keyword evidence="1" id="KW-0677">Repeat</keyword>
<evidence type="ECO:0000256" key="2">
    <source>
        <dbReference type="SAM" id="MobiDB-lite"/>
    </source>
</evidence>
<organism evidence="3 4">
    <name type="scientific">Ceratodon purpureus</name>
    <name type="common">Fire moss</name>
    <name type="synonym">Dicranum purpureum</name>
    <dbReference type="NCBI Taxonomy" id="3225"/>
    <lineage>
        <taxon>Eukaryota</taxon>
        <taxon>Viridiplantae</taxon>
        <taxon>Streptophyta</taxon>
        <taxon>Embryophyta</taxon>
        <taxon>Bryophyta</taxon>
        <taxon>Bryophytina</taxon>
        <taxon>Bryopsida</taxon>
        <taxon>Dicranidae</taxon>
        <taxon>Pseudoditrichales</taxon>
        <taxon>Ditrichaceae</taxon>
        <taxon>Ceratodon</taxon>
    </lineage>
</organism>
<dbReference type="AlphaFoldDB" id="A0A8T0IPY9"/>
<feature type="compositionally biased region" description="Low complexity" evidence="2">
    <location>
        <begin position="21"/>
        <end position="31"/>
    </location>
</feature>
<dbReference type="EMBL" id="CM026423">
    <property type="protein sequence ID" value="KAG0584871.1"/>
    <property type="molecule type" value="Genomic_DNA"/>
</dbReference>
<dbReference type="CDD" id="cd22152">
    <property type="entry name" value="F-box_AtAFR-like"/>
    <property type="match status" value="1"/>
</dbReference>
<evidence type="ECO:0000313" key="3">
    <source>
        <dbReference type="EMBL" id="KAG0584871.1"/>
    </source>
</evidence>
<feature type="compositionally biased region" description="Low complexity" evidence="2">
    <location>
        <begin position="89"/>
        <end position="102"/>
    </location>
</feature>
<dbReference type="SUPFAM" id="SSF117281">
    <property type="entry name" value="Kelch motif"/>
    <property type="match status" value="1"/>
</dbReference>
<name>A0A8T0IPY9_CERPU</name>
<feature type="region of interest" description="Disordered" evidence="2">
    <location>
        <begin position="1"/>
        <end position="141"/>
    </location>
</feature>
<accession>A0A8T0IPY9</accession>
<dbReference type="PANTHER" id="PTHR46122:SF1">
    <property type="entry name" value="F-BOX DOMAIN-CONTAINING PROTEIN"/>
    <property type="match status" value="1"/>
</dbReference>
<dbReference type="InterPro" id="IPR006652">
    <property type="entry name" value="Kelch_1"/>
</dbReference>
<dbReference type="Gene3D" id="2.120.10.80">
    <property type="entry name" value="Kelch-type beta propeller"/>
    <property type="match status" value="1"/>
</dbReference>
<dbReference type="PANTHER" id="PTHR46122">
    <property type="entry name" value="GALACTOSE OXIDASE/KELCH REPEAT PROTEIN-RELATED"/>
    <property type="match status" value="1"/>
</dbReference>
<protein>
    <recommendedName>
        <fullName evidence="5">F-box/kelch-repeat protein</fullName>
    </recommendedName>
</protein>
<comment type="caution">
    <text evidence="3">The sequence shown here is derived from an EMBL/GenBank/DDBJ whole genome shotgun (WGS) entry which is preliminary data.</text>
</comment>
<evidence type="ECO:0000256" key="1">
    <source>
        <dbReference type="ARBA" id="ARBA00022737"/>
    </source>
</evidence>
<reference evidence="3" key="1">
    <citation type="submission" date="2020-06" db="EMBL/GenBank/DDBJ databases">
        <title>WGS assembly of Ceratodon purpureus strain R40.</title>
        <authorList>
            <person name="Carey S.B."/>
            <person name="Jenkins J."/>
            <person name="Shu S."/>
            <person name="Lovell J.T."/>
            <person name="Sreedasyam A."/>
            <person name="Maumus F."/>
            <person name="Tiley G.P."/>
            <person name="Fernandez-Pozo N."/>
            <person name="Barry K."/>
            <person name="Chen C."/>
            <person name="Wang M."/>
            <person name="Lipzen A."/>
            <person name="Daum C."/>
            <person name="Saski C.A."/>
            <person name="Payton A.C."/>
            <person name="Mcbreen J.C."/>
            <person name="Conrad R.E."/>
            <person name="Kollar L.M."/>
            <person name="Olsson S."/>
            <person name="Huttunen S."/>
            <person name="Landis J.B."/>
            <person name="Wickett N.J."/>
            <person name="Johnson M.G."/>
            <person name="Rensing S.A."/>
            <person name="Grimwood J."/>
            <person name="Schmutz J."/>
            <person name="Mcdaniel S.F."/>
        </authorList>
    </citation>
    <scope>NUCLEOTIDE SEQUENCE</scope>
    <source>
        <strain evidence="3">R40</strain>
    </source>
</reference>
<proteinExistence type="predicted"/>
<gene>
    <name evidence="3" type="ORF">KC19_3G241200</name>
</gene>